<organism evidence="2 3">
    <name type="scientific">Camelus ferus</name>
    <name type="common">Wild bactrian camel</name>
    <name type="synonym">Camelus bactrianus ferus</name>
    <dbReference type="NCBI Taxonomy" id="419612"/>
    <lineage>
        <taxon>Eukaryota</taxon>
        <taxon>Metazoa</taxon>
        <taxon>Chordata</taxon>
        <taxon>Craniata</taxon>
        <taxon>Vertebrata</taxon>
        <taxon>Euteleostomi</taxon>
        <taxon>Mammalia</taxon>
        <taxon>Eutheria</taxon>
        <taxon>Laurasiatheria</taxon>
        <taxon>Artiodactyla</taxon>
        <taxon>Tylopoda</taxon>
        <taxon>Camelidae</taxon>
        <taxon>Camelus</taxon>
    </lineage>
</organism>
<feature type="region of interest" description="Disordered" evidence="1">
    <location>
        <begin position="1"/>
        <end position="84"/>
    </location>
</feature>
<proteinExistence type="predicted"/>
<dbReference type="Proteomes" id="UP000694856">
    <property type="component" value="Chromosome 27"/>
</dbReference>
<accession>A0A8B8S3M5</accession>
<dbReference type="RefSeq" id="XP_032324821.1">
    <property type="nucleotide sequence ID" value="XM_032468930.1"/>
</dbReference>
<keyword evidence="2" id="KW-1185">Reference proteome</keyword>
<evidence type="ECO:0000256" key="1">
    <source>
        <dbReference type="SAM" id="MobiDB-lite"/>
    </source>
</evidence>
<evidence type="ECO:0000313" key="2">
    <source>
        <dbReference type="Proteomes" id="UP000694856"/>
    </source>
</evidence>
<gene>
    <name evidence="3" type="primary">LOC106730673</name>
</gene>
<dbReference type="AlphaFoldDB" id="A0A8B8S3M5"/>
<evidence type="ECO:0000313" key="3">
    <source>
        <dbReference type="RefSeq" id="XP_032324821.1"/>
    </source>
</evidence>
<name>A0A8B8S3M5_CAMFR</name>
<dbReference type="KEGG" id="cfr:106730673"/>
<reference evidence="3" key="1">
    <citation type="submission" date="2025-08" db="UniProtKB">
        <authorList>
            <consortium name="RefSeq"/>
        </authorList>
    </citation>
    <scope>IDENTIFICATION</scope>
    <source>
        <tissue evidence="3">Ear skin</tissue>
    </source>
</reference>
<protein>
    <submittedName>
        <fullName evidence="3">Uncharacterized protein LOC106730673 isoform X1</fullName>
    </submittedName>
</protein>
<dbReference type="GeneID" id="106730673"/>
<sequence length="221" mass="25297">MRLIIPAAERPGDPAQGAGTRGWGHRRGKRREDHNSQQQRKTHAPHTHKGEIKAQRAYRISSEGWVSRARMQKREQPSETAGWPTVRIGTHHNLSRKLQSLLPEDQLTHPRNHRTWSTCAIWSEGKPCGTGSEVKQKDIQQKKKKENIQRRYRKSEQHRFHVGEVILRQVTEPKVLLIPSDADSLYNLTSNVHGPDIIGGQVHPGWRMGLSKVFCCQCLNL</sequence>